<dbReference type="OrthoDB" id="3255720at2"/>
<dbReference type="RefSeq" id="WP_084560601.1">
    <property type="nucleotide sequence ID" value="NZ_CP046976.1"/>
</dbReference>
<evidence type="ECO:0000313" key="2">
    <source>
        <dbReference type="EMBL" id="SIS48367.1"/>
    </source>
</evidence>
<feature type="region of interest" description="Disordered" evidence="1">
    <location>
        <begin position="1"/>
        <end position="21"/>
    </location>
</feature>
<evidence type="ECO:0000256" key="1">
    <source>
        <dbReference type="SAM" id="MobiDB-lite"/>
    </source>
</evidence>
<dbReference type="Pfam" id="PF10722">
    <property type="entry name" value="YbjN"/>
    <property type="match status" value="1"/>
</dbReference>
<dbReference type="AlphaFoldDB" id="A0A1N7JGB0"/>
<evidence type="ECO:0000313" key="3">
    <source>
        <dbReference type="Proteomes" id="UP000186292"/>
    </source>
</evidence>
<dbReference type="EMBL" id="FTOF01000007">
    <property type="protein sequence ID" value="SIS48367.1"/>
    <property type="molecule type" value="Genomic_DNA"/>
</dbReference>
<organism evidence="2 3">
    <name type="scientific">Corynebacterium appendicis CIP 107643</name>
    <dbReference type="NCBI Taxonomy" id="1161099"/>
    <lineage>
        <taxon>Bacteria</taxon>
        <taxon>Bacillati</taxon>
        <taxon>Actinomycetota</taxon>
        <taxon>Actinomycetes</taxon>
        <taxon>Mycobacteriales</taxon>
        <taxon>Corynebacteriaceae</taxon>
        <taxon>Corynebacterium</taxon>
    </lineage>
</organism>
<reference evidence="3" key="1">
    <citation type="submission" date="2017-01" db="EMBL/GenBank/DDBJ databases">
        <authorList>
            <person name="Varghese N."/>
            <person name="Submissions S."/>
        </authorList>
    </citation>
    <scope>NUCLEOTIDE SEQUENCE [LARGE SCALE GENOMIC DNA]</scope>
    <source>
        <strain evidence="3">DSM 44531</strain>
    </source>
</reference>
<accession>A0A1N7JGB0</accession>
<gene>
    <name evidence="2" type="ORF">SAMN05444817_10758</name>
</gene>
<dbReference type="Proteomes" id="UP000186292">
    <property type="component" value="Unassembled WGS sequence"/>
</dbReference>
<sequence length="163" mass="17853">MTTPNDNPVTDADAGGDTSADNDVVRGVTLADIATVLEGEQLEYRLEEPVVRTGFVNAAMVFTFDDGTLVFESVWRGEFAPEDVPSLLHATNEFNQTHFTPTLRFFQSEENTLAITGVRTLDVSKGLSPNQLGAFVVTSIHSTMQAFNYLAESFPTAVTWEEN</sequence>
<dbReference type="InterPro" id="IPR019660">
    <property type="entry name" value="Put_sensory_transdc_reg_YbjN"/>
</dbReference>
<protein>
    <submittedName>
        <fullName evidence="2">Putative sensory transduction regulator</fullName>
    </submittedName>
</protein>
<proteinExistence type="predicted"/>
<feature type="compositionally biased region" description="Low complexity" evidence="1">
    <location>
        <begin position="10"/>
        <end position="21"/>
    </location>
</feature>
<name>A0A1N7JGB0_9CORY</name>
<dbReference type="STRING" id="1161099.SAMN05444817_10758"/>
<keyword evidence="3" id="KW-1185">Reference proteome</keyword>